<dbReference type="InterPro" id="IPR043502">
    <property type="entry name" value="DNA/RNA_pol_sf"/>
</dbReference>
<dbReference type="PANTHER" id="PTHR35046">
    <property type="entry name" value="ZINC KNUCKLE (CCHC-TYPE) FAMILY PROTEIN"/>
    <property type="match status" value="1"/>
</dbReference>
<protein>
    <submittedName>
        <fullName evidence="3">Retrovirus-related Pol polyprotein from transposon 17.6</fullName>
    </submittedName>
</protein>
<dbReference type="FunFam" id="3.30.70.270:FF:000020">
    <property type="entry name" value="Transposon Tf2-6 polyprotein-like Protein"/>
    <property type="match status" value="1"/>
</dbReference>
<evidence type="ECO:0000313" key="3">
    <source>
        <dbReference type="EMBL" id="RVW79571.1"/>
    </source>
</evidence>
<dbReference type="Gene3D" id="3.30.70.270">
    <property type="match status" value="2"/>
</dbReference>
<sequence length="299" mass="35009">MTLRDNREIESDDEDDIESMPPLEEVDDEEYVIQGELLVARRTLILMQDGHLLLSRPWQFDRHVKHDGFTNKYLFVLNQRTTTLVHLSSKQVYEDQVRFHMVYLLFEELNIKLILCRVLPFQIDQPIKAILMRQLSYKDRKEKLFSNFKKCIFCTDKIMFLGFVVSAQRIQVDEEKTYTIQDWSSPTSVGHVCSFHGLTSFYRRFMKDLSSITVPPIKVIKKNIGFKWGDKQEKTFQLIKEKLTHAPLLALPDFTKTFEIEYDASGMSIGAVLMQRGRPIAYFNKKLSGAALNYPTYDK</sequence>
<dbReference type="Pfam" id="PF17919">
    <property type="entry name" value="RT_RNaseH_2"/>
    <property type="match status" value="1"/>
</dbReference>
<dbReference type="InterPro" id="IPR043128">
    <property type="entry name" value="Rev_trsase/Diguanyl_cyclase"/>
</dbReference>
<proteinExistence type="predicted"/>
<evidence type="ECO:0000256" key="1">
    <source>
        <dbReference type="SAM" id="MobiDB-lite"/>
    </source>
</evidence>
<dbReference type="PANTHER" id="PTHR35046:SF9">
    <property type="entry name" value="RNA-DIRECTED DNA POLYMERASE"/>
    <property type="match status" value="1"/>
</dbReference>
<name>A0A438H5K2_VITVI</name>
<comment type="caution">
    <text evidence="3">The sequence shown here is derived from an EMBL/GenBank/DDBJ whole genome shotgun (WGS) entry which is preliminary data.</text>
</comment>
<organism evidence="3 4">
    <name type="scientific">Vitis vinifera</name>
    <name type="common">Grape</name>
    <dbReference type="NCBI Taxonomy" id="29760"/>
    <lineage>
        <taxon>Eukaryota</taxon>
        <taxon>Viridiplantae</taxon>
        <taxon>Streptophyta</taxon>
        <taxon>Embryophyta</taxon>
        <taxon>Tracheophyta</taxon>
        <taxon>Spermatophyta</taxon>
        <taxon>Magnoliopsida</taxon>
        <taxon>eudicotyledons</taxon>
        <taxon>Gunneridae</taxon>
        <taxon>Pentapetalae</taxon>
        <taxon>rosids</taxon>
        <taxon>Vitales</taxon>
        <taxon>Vitaceae</taxon>
        <taxon>Viteae</taxon>
        <taxon>Vitis</taxon>
    </lineage>
</organism>
<dbReference type="EMBL" id="QGNW01000279">
    <property type="protein sequence ID" value="RVW79571.1"/>
    <property type="molecule type" value="Genomic_DNA"/>
</dbReference>
<feature type="domain" description="Reverse transcriptase/retrotransposon-derived protein RNase H-like" evidence="2">
    <location>
        <begin position="228"/>
        <end position="299"/>
    </location>
</feature>
<feature type="region of interest" description="Disordered" evidence="1">
    <location>
        <begin position="1"/>
        <end position="21"/>
    </location>
</feature>
<dbReference type="Proteomes" id="UP000288805">
    <property type="component" value="Unassembled WGS sequence"/>
</dbReference>
<dbReference type="AlphaFoldDB" id="A0A438H5K2"/>
<reference evidence="3 4" key="1">
    <citation type="journal article" date="2018" name="PLoS Genet.">
        <title>Population sequencing reveals clonal diversity and ancestral inbreeding in the grapevine cultivar Chardonnay.</title>
        <authorList>
            <person name="Roach M.J."/>
            <person name="Johnson D.L."/>
            <person name="Bohlmann J."/>
            <person name="van Vuuren H.J."/>
            <person name="Jones S.J."/>
            <person name="Pretorius I.S."/>
            <person name="Schmidt S.A."/>
            <person name="Borneman A.R."/>
        </authorList>
    </citation>
    <scope>NUCLEOTIDE SEQUENCE [LARGE SCALE GENOMIC DNA]</scope>
    <source>
        <strain evidence="4">cv. Chardonnay</strain>
        <tissue evidence="3">Leaf</tissue>
    </source>
</reference>
<feature type="compositionally biased region" description="Acidic residues" evidence="1">
    <location>
        <begin position="10"/>
        <end position="21"/>
    </location>
</feature>
<dbReference type="SUPFAM" id="SSF56672">
    <property type="entry name" value="DNA/RNA polymerases"/>
    <property type="match status" value="1"/>
</dbReference>
<dbReference type="InterPro" id="IPR041577">
    <property type="entry name" value="RT_RNaseH_2"/>
</dbReference>
<evidence type="ECO:0000259" key="2">
    <source>
        <dbReference type="Pfam" id="PF17919"/>
    </source>
</evidence>
<accession>A0A438H5K2</accession>
<evidence type="ECO:0000313" key="4">
    <source>
        <dbReference type="Proteomes" id="UP000288805"/>
    </source>
</evidence>
<gene>
    <name evidence="3" type="primary">pol_1979</name>
    <name evidence="3" type="ORF">CK203_051700</name>
</gene>